<proteinExistence type="inferred from homology"/>
<feature type="compositionally biased region" description="Pro residues" evidence="2">
    <location>
        <begin position="39"/>
        <end position="58"/>
    </location>
</feature>
<dbReference type="HOGENOM" id="CLU_038823_2_2_9"/>
<dbReference type="PANTHER" id="PTHR33393:SF13">
    <property type="entry name" value="PGA BIOSYNTHESIS PROTEIN CAPA"/>
    <property type="match status" value="1"/>
</dbReference>
<gene>
    <name evidence="4" type="ordered locus">Mahau_2272</name>
</gene>
<evidence type="ECO:0000313" key="4">
    <source>
        <dbReference type="EMBL" id="AEE97440.1"/>
    </source>
</evidence>
<dbReference type="CDD" id="cd07381">
    <property type="entry name" value="MPP_CapA"/>
    <property type="match status" value="1"/>
</dbReference>
<evidence type="ECO:0000256" key="1">
    <source>
        <dbReference type="ARBA" id="ARBA00005662"/>
    </source>
</evidence>
<dbReference type="PROSITE" id="PS51257">
    <property type="entry name" value="PROKAR_LIPOPROTEIN"/>
    <property type="match status" value="1"/>
</dbReference>
<keyword evidence="5" id="KW-1185">Reference proteome</keyword>
<evidence type="ECO:0000259" key="3">
    <source>
        <dbReference type="SMART" id="SM00854"/>
    </source>
</evidence>
<dbReference type="OrthoDB" id="9810906at2"/>
<comment type="similarity">
    <text evidence="1">Belongs to the CapA family.</text>
</comment>
<dbReference type="Pfam" id="PF09587">
    <property type="entry name" value="PGA_cap"/>
    <property type="match status" value="1"/>
</dbReference>
<dbReference type="RefSeq" id="WP_013781866.1">
    <property type="nucleotide sequence ID" value="NC_015520.1"/>
</dbReference>
<dbReference type="PANTHER" id="PTHR33393">
    <property type="entry name" value="POLYGLUTAMINE SYNTHESIS ACCESSORY PROTEIN RV0574C-RELATED"/>
    <property type="match status" value="1"/>
</dbReference>
<dbReference type="Gene3D" id="3.60.21.10">
    <property type="match status" value="1"/>
</dbReference>
<protein>
    <submittedName>
        <fullName evidence="4">Capsule synthesis protein, CapA</fullName>
    </submittedName>
</protein>
<dbReference type="InterPro" id="IPR052169">
    <property type="entry name" value="CW_Biosynth-Accessory"/>
</dbReference>
<dbReference type="InterPro" id="IPR029052">
    <property type="entry name" value="Metallo-depent_PP-like"/>
</dbReference>
<dbReference type="SMART" id="SM00854">
    <property type="entry name" value="PGA_cap"/>
    <property type="match status" value="1"/>
</dbReference>
<sequence>MPLKYILCIVLTVSMIIITAGCSWLSPTPRQPEAQSEPQPQPEQQPVQPKPEPLPPPPPDKDLKLVAAGDIMLSANRAAGIRMAEHGYKYPFEDVKDKFTAGDIAFANMESPISTTGKKLPGKGITFRTDPIVLDGLKYAGIDIVSLANNHILDYDDPALLDTLRLLDEADIYRVGAGKNIGEARSPAVIEKNGLRVAFLAYSDMADIYFSNAYKKVFAAADDKPGVAPTDIDMILEDVRAVRPQVDIVIVSLHWGVEDSNDTTSQQKEMAHSIIDAGADAILGHHPHVLQGVEIYNGKPIVYSLGNFIFDQLKENNKQSMILEMDFTNDKWTAAKAYPIYMQEKGHPVIASGSKKDEILNKIAELSQDMGTKTEITEDSVIFDIDKQ</sequence>
<reference evidence="4 5" key="2">
    <citation type="journal article" date="2011" name="Stand. Genomic Sci.">
        <title>Complete genome sequence of Mahella australiensis type strain (50-1 BON).</title>
        <authorList>
            <person name="Sikorski J."/>
            <person name="Teshima H."/>
            <person name="Nolan M."/>
            <person name="Lucas S."/>
            <person name="Hammon N."/>
            <person name="Deshpande S."/>
            <person name="Cheng J.F."/>
            <person name="Pitluck S."/>
            <person name="Liolios K."/>
            <person name="Pagani I."/>
            <person name="Ivanova N."/>
            <person name="Huntemann M."/>
            <person name="Mavromatis K."/>
            <person name="Ovchinikova G."/>
            <person name="Pati A."/>
            <person name="Tapia R."/>
            <person name="Han C."/>
            <person name="Goodwin L."/>
            <person name="Chen A."/>
            <person name="Palaniappan K."/>
            <person name="Land M."/>
            <person name="Hauser L."/>
            <person name="Ngatchou-Djao O.D."/>
            <person name="Rohde M."/>
            <person name="Pukall R."/>
            <person name="Spring S."/>
            <person name="Abt B."/>
            <person name="Goker M."/>
            <person name="Detter J.C."/>
            <person name="Woyke T."/>
            <person name="Bristow J."/>
            <person name="Markowitz V."/>
            <person name="Hugenholtz P."/>
            <person name="Eisen J.A."/>
            <person name="Kyrpides N.C."/>
            <person name="Klenk H.P."/>
            <person name="Lapidus A."/>
        </authorList>
    </citation>
    <scope>NUCLEOTIDE SEQUENCE [LARGE SCALE GENOMIC DNA]</scope>
    <source>
        <strain evidence="5">DSM 15567 / CIP 107919 / 50-1 BON</strain>
    </source>
</reference>
<evidence type="ECO:0000313" key="5">
    <source>
        <dbReference type="Proteomes" id="UP000008457"/>
    </source>
</evidence>
<name>F3ZVP6_MAHA5</name>
<organism evidence="4 5">
    <name type="scientific">Mahella australiensis (strain DSM 15567 / CIP 107919 / 50-1 BON)</name>
    <dbReference type="NCBI Taxonomy" id="697281"/>
    <lineage>
        <taxon>Bacteria</taxon>
        <taxon>Bacillati</taxon>
        <taxon>Bacillota</taxon>
        <taxon>Clostridia</taxon>
        <taxon>Thermoanaerobacterales</taxon>
        <taxon>Thermoanaerobacterales Family IV. Incertae Sedis</taxon>
        <taxon>Mahella</taxon>
    </lineage>
</organism>
<dbReference type="STRING" id="697281.Mahau_2272"/>
<dbReference type="Proteomes" id="UP000008457">
    <property type="component" value="Chromosome"/>
</dbReference>
<feature type="domain" description="Capsule synthesis protein CapA" evidence="3">
    <location>
        <begin position="64"/>
        <end position="312"/>
    </location>
</feature>
<feature type="region of interest" description="Disordered" evidence="2">
    <location>
        <begin position="28"/>
        <end position="61"/>
    </location>
</feature>
<dbReference type="EMBL" id="CP002360">
    <property type="protein sequence ID" value="AEE97440.1"/>
    <property type="molecule type" value="Genomic_DNA"/>
</dbReference>
<accession>F3ZVP6</accession>
<evidence type="ECO:0000256" key="2">
    <source>
        <dbReference type="SAM" id="MobiDB-lite"/>
    </source>
</evidence>
<dbReference type="AlphaFoldDB" id="F3ZVP6"/>
<dbReference type="KEGG" id="mas:Mahau_2272"/>
<dbReference type="InterPro" id="IPR019079">
    <property type="entry name" value="Capsule_synth_CapA"/>
</dbReference>
<reference evidence="5" key="1">
    <citation type="submission" date="2010-11" db="EMBL/GenBank/DDBJ databases">
        <title>The complete genome of Mahella australiensis DSM 15567.</title>
        <authorList>
            <consortium name="US DOE Joint Genome Institute (JGI-PGF)"/>
            <person name="Lucas S."/>
            <person name="Copeland A."/>
            <person name="Lapidus A."/>
            <person name="Bruce D."/>
            <person name="Goodwin L."/>
            <person name="Pitluck S."/>
            <person name="Kyrpides N."/>
            <person name="Mavromatis K."/>
            <person name="Pagani I."/>
            <person name="Ivanova N."/>
            <person name="Teshima H."/>
            <person name="Brettin T."/>
            <person name="Detter J.C."/>
            <person name="Han C."/>
            <person name="Tapia R."/>
            <person name="Land M."/>
            <person name="Hauser L."/>
            <person name="Markowitz V."/>
            <person name="Cheng J.-F."/>
            <person name="Hugenholtz P."/>
            <person name="Woyke T."/>
            <person name="Wu D."/>
            <person name="Spring S."/>
            <person name="Pukall R."/>
            <person name="Steenblock K."/>
            <person name="Schneider S."/>
            <person name="Klenk H.-P."/>
            <person name="Eisen J.A."/>
        </authorList>
    </citation>
    <scope>NUCLEOTIDE SEQUENCE [LARGE SCALE GENOMIC DNA]</scope>
    <source>
        <strain evidence="5">DSM 15567 / CIP 107919 / 50-1 BON</strain>
    </source>
</reference>
<dbReference type="eggNOG" id="COG2843">
    <property type="taxonomic scope" value="Bacteria"/>
</dbReference>
<dbReference type="SUPFAM" id="SSF56300">
    <property type="entry name" value="Metallo-dependent phosphatases"/>
    <property type="match status" value="1"/>
</dbReference>